<feature type="transmembrane region" description="Helical" evidence="6">
    <location>
        <begin position="424"/>
        <end position="443"/>
    </location>
</feature>
<dbReference type="PANTHER" id="PTHR23501:SF191">
    <property type="entry name" value="VACUOLAR BASIC AMINO ACID TRANSPORTER 4"/>
    <property type="match status" value="1"/>
</dbReference>
<feature type="transmembrane region" description="Helical" evidence="6">
    <location>
        <begin position="127"/>
        <end position="154"/>
    </location>
</feature>
<feature type="transmembrane region" description="Helical" evidence="6">
    <location>
        <begin position="160"/>
        <end position="179"/>
    </location>
</feature>
<dbReference type="GO" id="GO:0012505">
    <property type="term" value="C:endomembrane system"/>
    <property type="evidence" value="ECO:0007669"/>
    <property type="project" value="UniProtKB-SubCell"/>
</dbReference>
<evidence type="ECO:0000259" key="7">
    <source>
        <dbReference type="PROSITE" id="PS50850"/>
    </source>
</evidence>
<organism evidence="8 9">
    <name type="scientific">Absidia repens</name>
    <dbReference type="NCBI Taxonomy" id="90262"/>
    <lineage>
        <taxon>Eukaryota</taxon>
        <taxon>Fungi</taxon>
        <taxon>Fungi incertae sedis</taxon>
        <taxon>Mucoromycota</taxon>
        <taxon>Mucoromycotina</taxon>
        <taxon>Mucoromycetes</taxon>
        <taxon>Mucorales</taxon>
        <taxon>Cunninghamellaceae</taxon>
        <taxon>Absidia</taxon>
    </lineage>
</organism>
<keyword evidence="2" id="KW-0813">Transport</keyword>
<dbReference type="SUPFAM" id="SSF103473">
    <property type="entry name" value="MFS general substrate transporter"/>
    <property type="match status" value="1"/>
</dbReference>
<keyword evidence="4 6" id="KW-1133">Transmembrane helix</keyword>
<comment type="caution">
    <text evidence="8">The sequence shown here is derived from an EMBL/GenBank/DDBJ whole genome shotgun (WGS) entry which is preliminary data.</text>
</comment>
<feature type="transmembrane region" description="Helical" evidence="6">
    <location>
        <begin position="395"/>
        <end position="412"/>
    </location>
</feature>
<keyword evidence="9" id="KW-1185">Reference proteome</keyword>
<sequence length="575" mass="62820">MSPKKHIIKIISCIVENCSLDDVDVLSKVEPLHFESEKSSIEYESQEELFNEPKVSSFRFALVFTGLILGFFMAALDQTIVITALGQISSEFNATNDIGWVGSSYLLTMSGFQPMYGIFADIIGHKIVYLIAIVIFLVGSVLCGLSSSMFMLIMSRAVQGIGGAGLITVVLIIVTDVVSVRDRAKYQGILGVALGTATVAGPLIGGAFADAKLWRWSFYMNVFIGFTAIVIIVIFFQRDMYMNHRQSDLPLTKQLRQVDYGSLLLLMPGAICILIALQTGGEMLSWSSPLVLTLFGVGSLALVLFVLSEIYVIKHNPVMPRRMITSRTTVAVFIAQFTGSASDYAILYFVPLHYQIVRGDSGVQSALELLPFFLSAVSAGLVSGILITKTGHYRIYLWSGCCFAVVGAALLATSTVDSNVIHQYVFLAIMGLGVGLCKQSFVVAGQAAVPDKDLSLATSHGQFFRILGGAVGISISATLFRYNIAQGLKDLMERLHLKLSLKNINMIKNLPRPIRIQVQTVAVQSLDKIYMFSAISAGIALLAVVFIKHYDLWTPEDEERDRKRLGKPSSLPSTD</sequence>
<feature type="transmembrane region" description="Helical" evidence="6">
    <location>
        <begin position="60"/>
        <end position="86"/>
    </location>
</feature>
<accession>A0A1X2IUL9</accession>
<dbReference type="AlphaFoldDB" id="A0A1X2IUL9"/>
<feature type="transmembrane region" description="Helical" evidence="6">
    <location>
        <begin position="257"/>
        <end position="277"/>
    </location>
</feature>
<evidence type="ECO:0000256" key="3">
    <source>
        <dbReference type="ARBA" id="ARBA00022692"/>
    </source>
</evidence>
<dbReference type="Pfam" id="PF07690">
    <property type="entry name" value="MFS_1"/>
    <property type="match status" value="1"/>
</dbReference>
<feature type="transmembrane region" description="Helical" evidence="6">
    <location>
        <begin position="216"/>
        <end position="236"/>
    </location>
</feature>
<feature type="transmembrane region" description="Helical" evidence="6">
    <location>
        <begin position="98"/>
        <end position="120"/>
    </location>
</feature>
<dbReference type="PANTHER" id="PTHR23501">
    <property type="entry name" value="MAJOR FACILITATOR SUPERFAMILY"/>
    <property type="match status" value="1"/>
</dbReference>
<evidence type="ECO:0000313" key="9">
    <source>
        <dbReference type="Proteomes" id="UP000193560"/>
    </source>
</evidence>
<feature type="transmembrane region" description="Helical" evidence="6">
    <location>
        <begin position="369"/>
        <end position="388"/>
    </location>
</feature>
<feature type="transmembrane region" description="Helical" evidence="6">
    <location>
        <begin position="463"/>
        <end position="484"/>
    </location>
</feature>
<dbReference type="InterPro" id="IPR036259">
    <property type="entry name" value="MFS_trans_sf"/>
</dbReference>
<dbReference type="OrthoDB" id="10021397at2759"/>
<reference evidence="8 9" key="1">
    <citation type="submission" date="2016-07" db="EMBL/GenBank/DDBJ databases">
        <title>Pervasive Adenine N6-methylation of Active Genes in Fungi.</title>
        <authorList>
            <consortium name="DOE Joint Genome Institute"/>
            <person name="Mondo S.J."/>
            <person name="Dannebaum R.O."/>
            <person name="Kuo R.C."/>
            <person name="Labutti K."/>
            <person name="Haridas S."/>
            <person name="Kuo A."/>
            <person name="Salamov A."/>
            <person name="Ahrendt S.R."/>
            <person name="Lipzen A."/>
            <person name="Sullivan W."/>
            <person name="Andreopoulos W.B."/>
            <person name="Clum A."/>
            <person name="Lindquist E."/>
            <person name="Daum C."/>
            <person name="Ramamoorthy G.K."/>
            <person name="Gryganskyi A."/>
            <person name="Culley D."/>
            <person name="Magnuson J.K."/>
            <person name="James T.Y."/>
            <person name="O'Malley M.A."/>
            <person name="Stajich J.E."/>
            <person name="Spatafora J.W."/>
            <person name="Visel A."/>
            <person name="Grigoriev I.V."/>
        </authorList>
    </citation>
    <scope>NUCLEOTIDE SEQUENCE [LARGE SCALE GENOMIC DNA]</scope>
    <source>
        <strain evidence="8 9">NRRL 1336</strain>
    </source>
</reference>
<feature type="domain" description="Major facilitator superfamily (MFS) profile" evidence="7">
    <location>
        <begin position="63"/>
        <end position="551"/>
    </location>
</feature>
<evidence type="ECO:0000256" key="1">
    <source>
        <dbReference type="ARBA" id="ARBA00004127"/>
    </source>
</evidence>
<feature type="transmembrane region" description="Helical" evidence="6">
    <location>
        <begin position="186"/>
        <end position="204"/>
    </location>
</feature>
<feature type="transmembrane region" description="Helical" evidence="6">
    <location>
        <begin position="529"/>
        <end position="547"/>
    </location>
</feature>
<name>A0A1X2IUL9_9FUNG</name>
<keyword evidence="5 6" id="KW-0472">Membrane</keyword>
<gene>
    <name evidence="8" type="ORF">BCR42DRAFT_488048</name>
</gene>
<dbReference type="STRING" id="90262.A0A1X2IUL9"/>
<evidence type="ECO:0000256" key="2">
    <source>
        <dbReference type="ARBA" id="ARBA00022448"/>
    </source>
</evidence>
<evidence type="ECO:0000256" key="4">
    <source>
        <dbReference type="ARBA" id="ARBA00022989"/>
    </source>
</evidence>
<dbReference type="CDD" id="cd17502">
    <property type="entry name" value="MFS_Azr1_MDR_like"/>
    <property type="match status" value="1"/>
</dbReference>
<dbReference type="PROSITE" id="PS50850">
    <property type="entry name" value="MFS"/>
    <property type="match status" value="1"/>
</dbReference>
<feature type="transmembrane region" description="Helical" evidence="6">
    <location>
        <begin position="328"/>
        <end position="349"/>
    </location>
</feature>
<dbReference type="GO" id="GO:0005886">
    <property type="term" value="C:plasma membrane"/>
    <property type="evidence" value="ECO:0007669"/>
    <property type="project" value="TreeGrafter"/>
</dbReference>
<dbReference type="InterPro" id="IPR020846">
    <property type="entry name" value="MFS_dom"/>
</dbReference>
<dbReference type="InterPro" id="IPR011701">
    <property type="entry name" value="MFS"/>
</dbReference>
<protein>
    <submittedName>
        <fullName evidence="8">Major facilitator superfamily domain-containing protein</fullName>
    </submittedName>
</protein>
<dbReference type="GO" id="GO:0022857">
    <property type="term" value="F:transmembrane transporter activity"/>
    <property type="evidence" value="ECO:0007669"/>
    <property type="project" value="InterPro"/>
</dbReference>
<evidence type="ECO:0000256" key="6">
    <source>
        <dbReference type="SAM" id="Phobius"/>
    </source>
</evidence>
<dbReference type="Proteomes" id="UP000193560">
    <property type="component" value="Unassembled WGS sequence"/>
</dbReference>
<dbReference type="Gene3D" id="1.20.1720.10">
    <property type="entry name" value="Multidrug resistance protein D"/>
    <property type="match status" value="1"/>
</dbReference>
<keyword evidence="3 6" id="KW-0812">Transmembrane</keyword>
<dbReference type="EMBL" id="MCGE01000004">
    <property type="protein sequence ID" value="ORZ22499.1"/>
    <property type="molecule type" value="Genomic_DNA"/>
</dbReference>
<evidence type="ECO:0000313" key="8">
    <source>
        <dbReference type="EMBL" id="ORZ22499.1"/>
    </source>
</evidence>
<evidence type="ECO:0000256" key="5">
    <source>
        <dbReference type="ARBA" id="ARBA00023136"/>
    </source>
</evidence>
<feature type="transmembrane region" description="Helical" evidence="6">
    <location>
        <begin position="283"/>
        <end position="307"/>
    </location>
</feature>
<dbReference type="Gene3D" id="1.20.1250.20">
    <property type="entry name" value="MFS general substrate transporter like domains"/>
    <property type="match status" value="1"/>
</dbReference>
<proteinExistence type="predicted"/>
<comment type="subcellular location">
    <subcellularLocation>
        <location evidence="1">Endomembrane system</location>
        <topology evidence="1">Multi-pass membrane protein</topology>
    </subcellularLocation>
</comment>